<keyword evidence="1" id="KW-1133">Transmembrane helix</keyword>
<reference evidence="2" key="2">
    <citation type="submission" date="2019-06" db="EMBL/GenBank/DDBJ databases">
        <title>Genomics analysis of Aphanomyces spp. identifies a new class of oomycete effector associated with host adaptation.</title>
        <authorList>
            <person name="Gaulin E."/>
        </authorList>
    </citation>
    <scope>NUCLEOTIDE SEQUENCE</scope>
    <source>
        <strain evidence="2">CBS 578.67</strain>
    </source>
</reference>
<organism evidence="3 4">
    <name type="scientific">Aphanomyces stellatus</name>
    <dbReference type="NCBI Taxonomy" id="120398"/>
    <lineage>
        <taxon>Eukaryota</taxon>
        <taxon>Sar</taxon>
        <taxon>Stramenopiles</taxon>
        <taxon>Oomycota</taxon>
        <taxon>Saprolegniomycetes</taxon>
        <taxon>Saprolegniales</taxon>
        <taxon>Verrucalvaceae</taxon>
        <taxon>Aphanomyces</taxon>
    </lineage>
</organism>
<protein>
    <submittedName>
        <fullName evidence="3">Aste57867_22640 protein</fullName>
    </submittedName>
</protein>
<evidence type="ECO:0000256" key="1">
    <source>
        <dbReference type="SAM" id="Phobius"/>
    </source>
</evidence>
<feature type="transmembrane region" description="Helical" evidence="1">
    <location>
        <begin position="306"/>
        <end position="326"/>
    </location>
</feature>
<proteinExistence type="predicted"/>
<evidence type="ECO:0000313" key="4">
    <source>
        <dbReference type="Proteomes" id="UP000332933"/>
    </source>
</evidence>
<evidence type="ECO:0000313" key="2">
    <source>
        <dbReference type="EMBL" id="KAF0685477.1"/>
    </source>
</evidence>
<name>A0A485LKR3_9STRA</name>
<gene>
    <name evidence="3" type="primary">Aste57867_22640</name>
    <name evidence="2" type="ORF">As57867_022570</name>
    <name evidence="3" type="ORF">ASTE57867_22640</name>
</gene>
<feature type="transmembrane region" description="Helical" evidence="1">
    <location>
        <begin position="197"/>
        <end position="220"/>
    </location>
</feature>
<dbReference type="EMBL" id="CAADRA010007150">
    <property type="protein sequence ID" value="VFT99295.1"/>
    <property type="molecule type" value="Genomic_DNA"/>
</dbReference>
<dbReference type="Proteomes" id="UP000332933">
    <property type="component" value="Unassembled WGS sequence"/>
</dbReference>
<dbReference type="AlphaFoldDB" id="A0A485LKR3"/>
<sequence>MNGVRSSTKSEAQVGPAIVSEAVLAKIGLRPPDPPGAPWLFGLTYAGRTNYRTLVSFNFPYEKDTAYDAYDDGILPTNQSNWRVKATNETVHINGYSGYYRGSDNQQANFIRCVIAMSGNPIRDFTVGLYSSLGHTKDEFAWIQGLVIMTLGIRLPDIFPTIKRHIQVRFILLLLAFCGDQFWAVQEWVLTKTLVRYNLLLMFVLGNGIRSDFLVIYLIWTDAIASVHHLGIPPAIPTLVYALCFTHSDKLVLGLTSVDMEAQVEAYLNAFYIRNLISFSPTSMNLWTRFPLLPDDPPTWLVARELSWFFALSIGITIALVLYKLLLLAHDFIHPPNPPELQATTTCLTHPRQPWQA</sequence>
<keyword evidence="4" id="KW-1185">Reference proteome</keyword>
<evidence type="ECO:0000313" key="3">
    <source>
        <dbReference type="EMBL" id="VFT99295.1"/>
    </source>
</evidence>
<keyword evidence="1" id="KW-0472">Membrane</keyword>
<dbReference type="OrthoDB" id="67089at2759"/>
<accession>A0A485LKR3</accession>
<reference evidence="3 4" key="1">
    <citation type="submission" date="2019-03" db="EMBL/GenBank/DDBJ databases">
        <authorList>
            <person name="Gaulin E."/>
            <person name="Dumas B."/>
        </authorList>
    </citation>
    <scope>NUCLEOTIDE SEQUENCE [LARGE SCALE GENOMIC DNA]</scope>
    <source>
        <strain evidence="3">CBS 568.67</strain>
    </source>
</reference>
<dbReference type="EMBL" id="VJMH01007124">
    <property type="protein sequence ID" value="KAF0685477.1"/>
    <property type="molecule type" value="Genomic_DNA"/>
</dbReference>
<keyword evidence="1" id="KW-0812">Transmembrane</keyword>